<gene>
    <name evidence="12" type="ORF">EKG38_24230</name>
</gene>
<evidence type="ECO:0000313" key="12">
    <source>
        <dbReference type="EMBL" id="RTR35934.1"/>
    </source>
</evidence>
<protein>
    <submittedName>
        <fullName evidence="12">Reductive dehalogenase</fullName>
    </submittedName>
</protein>
<dbReference type="PANTHER" id="PTHR42827">
    <property type="entry name" value="IRON-SULFUR CLUSTER-BINDING PROTEIN-RELATED"/>
    <property type="match status" value="1"/>
</dbReference>
<keyword evidence="2" id="KW-1003">Cell membrane</keyword>
<accession>A0A3S0J1D8</accession>
<sequence>MTNQIENRSSQELQDDLPNMSRRSFFKKTVIGGGAAMLTGGVALGASKAALEGSTNTPGIEVDELNFKPFDQRDLVLTHAVSPKLSKIDHPERSVQYSHLWKKDFNFNDVVQTFENRDHFDNSKSGYGQADRAIGHAAWYPLVVAKSRASAFGQPNTPLHSWDQTDVEEEQYDWGSGKRAADMIRSTGRLFGAVRVGIAKFDKRFVYDPLYDMEDERTLSWEKDFPFKPKSVIVIATPMDYDNVATAPSWTSEGATGNGYSDMGKMACQMAKFIRGCGYHAVGAGNDLANSVAYAILAGMGEGGRLGSCIMPGVGPRVRLCKIFTDIDFGDAYDQPRTWGVREFCKTCKKCADSCPSGAISQDDEPTFQPTYEFSDEPGYTWNSHSGVSKWHSDSKRCFNFWVDNDTSCLNCIASCTFNEPDFWHHWMMMAVNPMMPKFLHAFMAEAHPAFGYGGQGAEPIPGKVEKFWESGADMRTNVSMKNNIGTAG</sequence>
<keyword evidence="4" id="KW-0479">Metal-binding</keyword>
<dbReference type="InterPro" id="IPR017896">
    <property type="entry name" value="4Fe4S_Fe-S-bd"/>
</dbReference>
<evidence type="ECO:0000256" key="5">
    <source>
        <dbReference type="ARBA" id="ARBA00022729"/>
    </source>
</evidence>
<dbReference type="PANTHER" id="PTHR42827:SF1">
    <property type="entry name" value="IRON-SULFUR CLUSTER-BINDING PROTEIN"/>
    <property type="match status" value="1"/>
</dbReference>
<dbReference type="InterPro" id="IPR006311">
    <property type="entry name" value="TAT_signal"/>
</dbReference>
<keyword evidence="13" id="KW-1185">Reference proteome</keyword>
<evidence type="ECO:0000256" key="8">
    <source>
        <dbReference type="ARBA" id="ARBA00023014"/>
    </source>
</evidence>
<dbReference type="EMBL" id="RXNU01000027">
    <property type="protein sequence ID" value="RTR35934.1"/>
    <property type="molecule type" value="Genomic_DNA"/>
</dbReference>
<dbReference type="Pfam" id="PF13484">
    <property type="entry name" value="Fer4_16"/>
    <property type="match status" value="1"/>
</dbReference>
<evidence type="ECO:0000256" key="9">
    <source>
        <dbReference type="ARBA" id="ARBA00023136"/>
    </source>
</evidence>
<dbReference type="GO" id="GO:0051539">
    <property type="term" value="F:4 iron, 4 sulfur cluster binding"/>
    <property type="evidence" value="ECO:0007669"/>
    <property type="project" value="UniProtKB-KW"/>
</dbReference>
<reference evidence="12 13" key="1">
    <citation type="submission" date="2018-12" db="EMBL/GenBank/DDBJ databases">
        <authorList>
            <person name="Yu L."/>
        </authorList>
    </citation>
    <scope>NUCLEOTIDE SEQUENCE [LARGE SCALE GENOMIC DNA]</scope>
    <source>
        <strain evidence="12 13">HAW-EB2</strain>
    </source>
</reference>
<dbReference type="InterPro" id="IPR017900">
    <property type="entry name" value="4Fe4S_Fe_S_CS"/>
</dbReference>
<keyword evidence="5" id="KW-0732">Signal</keyword>
<keyword evidence="6" id="KW-0677">Repeat</keyword>
<dbReference type="SUPFAM" id="SSF54862">
    <property type="entry name" value="4Fe-4S ferredoxins"/>
    <property type="match status" value="1"/>
</dbReference>
<dbReference type="InterPro" id="IPR012832">
    <property type="entry name" value="RDH"/>
</dbReference>
<keyword evidence="9" id="KW-0472">Membrane</keyword>
<dbReference type="GO" id="GO:0046872">
    <property type="term" value="F:metal ion binding"/>
    <property type="evidence" value="ECO:0007669"/>
    <property type="project" value="UniProtKB-KW"/>
</dbReference>
<feature type="domain" description="4Fe-4S ferredoxin-type" evidence="11">
    <location>
        <begin position="336"/>
        <end position="365"/>
    </location>
</feature>
<proteinExistence type="predicted"/>
<organism evidence="12 13">
    <name type="scientific">Shewanella canadensis</name>
    <dbReference type="NCBI Taxonomy" id="271096"/>
    <lineage>
        <taxon>Bacteria</taxon>
        <taxon>Pseudomonadati</taxon>
        <taxon>Pseudomonadota</taxon>
        <taxon>Gammaproteobacteria</taxon>
        <taxon>Alteromonadales</taxon>
        <taxon>Shewanellaceae</taxon>
        <taxon>Shewanella</taxon>
    </lineage>
</organism>
<dbReference type="PROSITE" id="PS00198">
    <property type="entry name" value="4FE4S_FER_1"/>
    <property type="match status" value="1"/>
</dbReference>
<dbReference type="PROSITE" id="PS51318">
    <property type="entry name" value="TAT"/>
    <property type="match status" value="1"/>
</dbReference>
<comment type="cofactor">
    <cofactor evidence="10">
        <name>corrinoid</name>
        <dbReference type="ChEBI" id="CHEBI:33913"/>
    </cofactor>
</comment>
<dbReference type="Gene3D" id="3.30.70.20">
    <property type="match status" value="1"/>
</dbReference>
<comment type="subcellular location">
    <subcellularLocation>
        <location evidence="1">Cell membrane</location>
    </subcellularLocation>
</comment>
<keyword evidence="3" id="KW-0004">4Fe-4S</keyword>
<dbReference type="PROSITE" id="PS51379">
    <property type="entry name" value="4FE4S_FER_2"/>
    <property type="match status" value="1"/>
</dbReference>
<evidence type="ECO:0000256" key="6">
    <source>
        <dbReference type="ARBA" id="ARBA00022737"/>
    </source>
</evidence>
<evidence type="ECO:0000256" key="4">
    <source>
        <dbReference type="ARBA" id="ARBA00022723"/>
    </source>
</evidence>
<dbReference type="Proteomes" id="UP000267448">
    <property type="component" value="Unassembled WGS sequence"/>
</dbReference>
<dbReference type="RefSeq" id="WP_126523452.1">
    <property type="nucleotide sequence ID" value="NZ_RXNU01000027.1"/>
</dbReference>
<evidence type="ECO:0000259" key="11">
    <source>
        <dbReference type="PROSITE" id="PS51379"/>
    </source>
</evidence>
<evidence type="ECO:0000256" key="3">
    <source>
        <dbReference type="ARBA" id="ARBA00022485"/>
    </source>
</evidence>
<comment type="caution">
    <text evidence="12">The sequence shown here is derived from an EMBL/GenBank/DDBJ whole genome shotgun (WGS) entry which is preliminary data.</text>
</comment>
<keyword evidence="7" id="KW-0408">Iron</keyword>
<dbReference type="OrthoDB" id="9815745at2"/>
<keyword evidence="8" id="KW-0411">Iron-sulfur</keyword>
<dbReference type="NCBIfam" id="TIGR02486">
    <property type="entry name" value="RDH"/>
    <property type="match status" value="1"/>
</dbReference>
<dbReference type="GO" id="GO:0005886">
    <property type="term" value="C:plasma membrane"/>
    <property type="evidence" value="ECO:0007669"/>
    <property type="project" value="UniProtKB-SubCell"/>
</dbReference>
<evidence type="ECO:0000256" key="2">
    <source>
        <dbReference type="ARBA" id="ARBA00022475"/>
    </source>
</evidence>
<name>A0A3S0J1D8_9GAMM</name>
<evidence type="ECO:0000256" key="7">
    <source>
        <dbReference type="ARBA" id="ARBA00023004"/>
    </source>
</evidence>
<evidence type="ECO:0000313" key="13">
    <source>
        <dbReference type="Proteomes" id="UP000267448"/>
    </source>
</evidence>
<evidence type="ECO:0000256" key="1">
    <source>
        <dbReference type="ARBA" id="ARBA00004236"/>
    </source>
</evidence>
<evidence type="ECO:0000256" key="10">
    <source>
        <dbReference type="ARBA" id="ARBA00029374"/>
    </source>
</evidence>
<dbReference type="AlphaFoldDB" id="A0A3S0J1D8"/>